<evidence type="ECO:0000256" key="2">
    <source>
        <dbReference type="SAM" id="SignalP"/>
    </source>
</evidence>
<dbReference type="SUPFAM" id="SSF54556">
    <property type="entry name" value="Chitinase insertion domain"/>
    <property type="match status" value="1"/>
</dbReference>
<dbReference type="Gene3D" id="3.20.20.80">
    <property type="entry name" value="Glycosidases"/>
    <property type="match status" value="2"/>
</dbReference>
<feature type="region of interest" description="Disordered" evidence="1">
    <location>
        <begin position="721"/>
        <end position="769"/>
    </location>
</feature>
<evidence type="ECO:0000259" key="3">
    <source>
        <dbReference type="PROSITE" id="PS51910"/>
    </source>
</evidence>
<dbReference type="PANTHER" id="PTHR11177">
    <property type="entry name" value="CHITINASE"/>
    <property type="match status" value="1"/>
</dbReference>
<feature type="signal peptide" evidence="2">
    <location>
        <begin position="1"/>
        <end position="22"/>
    </location>
</feature>
<evidence type="ECO:0000313" key="4">
    <source>
        <dbReference type="EMBL" id="KAF0714380.1"/>
    </source>
</evidence>
<dbReference type="GO" id="GO:0005975">
    <property type="term" value="P:carbohydrate metabolic process"/>
    <property type="evidence" value="ECO:0007669"/>
    <property type="project" value="InterPro"/>
</dbReference>
<dbReference type="InterPro" id="IPR017853">
    <property type="entry name" value="GH"/>
</dbReference>
<dbReference type="Gene3D" id="3.10.50.10">
    <property type="match status" value="1"/>
</dbReference>
<reference evidence="4" key="1">
    <citation type="submission" date="2019-06" db="EMBL/GenBank/DDBJ databases">
        <title>Genomics analysis of Aphanomyces spp. identifies a new class of oomycete effector associated with host adaptation.</title>
        <authorList>
            <person name="Gaulin E."/>
        </authorList>
    </citation>
    <scope>NUCLEOTIDE SEQUENCE</scope>
    <source>
        <strain evidence="4">CBS 578.67</strain>
    </source>
</reference>
<feature type="domain" description="GH18" evidence="3">
    <location>
        <begin position="25"/>
        <end position="334"/>
    </location>
</feature>
<dbReference type="GO" id="GO:0008061">
    <property type="term" value="F:chitin binding"/>
    <property type="evidence" value="ECO:0007669"/>
    <property type="project" value="InterPro"/>
</dbReference>
<name>A0A6A4ZHV1_9STRA</name>
<dbReference type="InterPro" id="IPR011583">
    <property type="entry name" value="Chitinase_II/V-like_cat"/>
</dbReference>
<dbReference type="GO" id="GO:0006032">
    <property type="term" value="P:chitin catabolic process"/>
    <property type="evidence" value="ECO:0007669"/>
    <property type="project" value="TreeGrafter"/>
</dbReference>
<feature type="compositionally biased region" description="Low complexity" evidence="1">
    <location>
        <begin position="729"/>
        <end position="745"/>
    </location>
</feature>
<dbReference type="EMBL" id="VJMH01000808">
    <property type="protein sequence ID" value="KAF0714380.1"/>
    <property type="molecule type" value="Genomic_DNA"/>
</dbReference>
<dbReference type="SMART" id="SM00636">
    <property type="entry name" value="Glyco_18"/>
    <property type="match status" value="2"/>
</dbReference>
<dbReference type="SUPFAM" id="SSF51445">
    <property type="entry name" value="(Trans)glycosidases"/>
    <property type="match status" value="2"/>
</dbReference>
<dbReference type="CDD" id="cd06548">
    <property type="entry name" value="GH18_chitinase"/>
    <property type="match status" value="1"/>
</dbReference>
<dbReference type="AlphaFoldDB" id="A0A6A4ZHV1"/>
<accession>A0A6A4ZHV1</accession>
<evidence type="ECO:0000256" key="1">
    <source>
        <dbReference type="SAM" id="MobiDB-lite"/>
    </source>
</evidence>
<dbReference type="GO" id="GO:0004568">
    <property type="term" value="F:chitinase activity"/>
    <property type="evidence" value="ECO:0007669"/>
    <property type="project" value="TreeGrafter"/>
</dbReference>
<comment type="caution">
    <text evidence="4">The sequence shown here is derived from an EMBL/GenBank/DDBJ whole genome shotgun (WGS) entry which is preliminary data.</text>
</comment>
<feature type="domain" description="GH18" evidence="3">
    <location>
        <begin position="328"/>
        <end position="705"/>
    </location>
</feature>
<dbReference type="InterPro" id="IPR029070">
    <property type="entry name" value="Chitinase_insertion_sf"/>
</dbReference>
<feature type="non-terminal residue" evidence="4">
    <location>
        <position position="769"/>
    </location>
</feature>
<sequence length="769" mass="84297">MALLSKAALAAVVLALAPVAEAAGFKNIVYFVEWGIYARNFNIWDLDWSKVTHVNYAFGKPNSDGTVVLYDAWADVQKRFTDHGDSWNDQGNNLYGSFGQGFKQKQQNRGTKFGLSIGGWTLSDQFSGIASSDATRRTFAKSAVKLMTDLGLDFIDIDWEYPVEGGNDSPAVPHRPEDIQNYILLLQAIRDEYKNLNFKAELSVASPAGPDNYRHWDFAGICGQLDHINIMTYDLAGSWSQYTDHQANLYEDPNHPKGLKYSAHNAIQDYIKGGCPSNKIVMGIPSYDWHCAICLPPATNTTPMSLLSKAALAALVLAMAATVDAAGYKNVVYYMEWATYARNFNIFDLDWSKITHINYAFGKPAPDGSVGLFDTNSAIEKHFADRGDSWNDPAGNVYGQFGQGNKLKKQFRGTKFGLSIGGWTLSDQFSGIAASETTRRKFAKSAVDLMLQLGLDFIDIDWEYPVEGGNDSPAVPHRPEDASNYVLLLQAIRDEFAKLPFKAELSVASPAGPANYRHWDFGAICGQLDHINIMTYDLAGSWSQYTDHQANLYEDPNHPAGLKYSADKAIQDYIKGGCPSSKIIMGIPAYGRSFEGTTGLYGNFTKPTAGSWVTGSDGAGVWDYKSLPQAGSTEYYDAKLGATYSYDPAKKFFVSYEGPQSLAQKLDYIKKYNLGGTMFWSGDADQPSSNSRSLISQVFNYFGKANMAFNNNNIDYPTSKYTNIRNGSTPVTTTPTTTAPTLAPKTPAPTPAPTSGPTPPPTTVTPSPP</sequence>
<proteinExistence type="predicted"/>
<dbReference type="Pfam" id="PF00704">
    <property type="entry name" value="Glyco_hydro_18"/>
    <property type="match status" value="2"/>
</dbReference>
<feature type="compositionally biased region" description="Pro residues" evidence="1">
    <location>
        <begin position="746"/>
        <end position="769"/>
    </location>
</feature>
<organism evidence="4">
    <name type="scientific">Aphanomyces stellatus</name>
    <dbReference type="NCBI Taxonomy" id="120398"/>
    <lineage>
        <taxon>Eukaryota</taxon>
        <taxon>Sar</taxon>
        <taxon>Stramenopiles</taxon>
        <taxon>Oomycota</taxon>
        <taxon>Saprolegniomycetes</taxon>
        <taxon>Saprolegniales</taxon>
        <taxon>Verrucalvaceae</taxon>
        <taxon>Aphanomyces</taxon>
    </lineage>
</organism>
<protein>
    <recommendedName>
        <fullName evidence="3">GH18 domain-containing protein</fullName>
    </recommendedName>
</protein>
<feature type="chain" id="PRO_5025605634" description="GH18 domain-containing protein" evidence="2">
    <location>
        <begin position="23"/>
        <end position="769"/>
    </location>
</feature>
<dbReference type="GO" id="GO:0005576">
    <property type="term" value="C:extracellular region"/>
    <property type="evidence" value="ECO:0007669"/>
    <property type="project" value="TreeGrafter"/>
</dbReference>
<dbReference type="PROSITE" id="PS51910">
    <property type="entry name" value="GH18_2"/>
    <property type="match status" value="2"/>
</dbReference>
<keyword evidence="2" id="KW-0732">Signal</keyword>
<dbReference type="InterPro" id="IPR001223">
    <property type="entry name" value="Glyco_hydro18_cat"/>
</dbReference>
<gene>
    <name evidence="4" type="ORF">As57867_003885</name>
</gene>
<dbReference type="OrthoDB" id="70885at2759"/>
<dbReference type="PANTHER" id="PTHR11177:SF317">
    <property type="entry name" value="CHITINASE 12-RELATED"/>
    <property type="match status" value="1"/>
</dbReference>
<dbReference type="InterPro" id="IPR050314">
    <property type="entry name" value="Glycosyl_Hydrlase_18"/>
</dbReference>